<organism evidence="1 2">
    <name type="scientific">Funneliformis caledonium</name>
    <dbReference type="NCBI Taxonomy" id="1117310"/>
    <lineage>
        <taxon>Eukaryota</taxon>
        <taxon>Fungi</taxon>
        <taxon>Fungi incertae sedis</taxon>
        <taxon>Mucoromycota</taxon>
        <taxon>Glomeromycotina</taxon>
        <taxon>Glomeromycetes</taxon>
        <taxon>Glomerales</taxon>
        <taxon>Glomeraceae</taxon>
        <taxon>Funneliformis</taxon>
    </lineage>
</organism>
<gene>
    <name evidence="1" type="ORF">FCALED_LOCUS14875</name>
</gene>
<dbReference type="AlphaFoldDB" id="A0A9N9ICK0"/>
<accession>A0A9N9ICK0</accession>
<proteinExistence type="predicted"/>
<keyword evidence="2" id="KW-1185">Reference proteome</keyword>
<evidence type="ECO:0000313" key="2">
    <source>
        <dbReference type="Proteomes" id="UP000789570"/>
    </source>
</evidence>
<name>A0A9N9ICK0_9GLOM</name>
<dbReference type="Proteomes" id="UP000789570">
    <property type="component" value="Unassembled WGS sequence"/>
</dbReference>
<evidence type="ECO:0000313" key="1">
    <source>
        <dbReference type="EMBL" id="CAG8729278.1"/>
    </source>
</evidence>
<dbReference type="EMBL" id="CAJVPQ010011874">
    <property type="protein sequence ID" value="CAG8729278.1"/>
    <property type="molecule type" value="Genomic_DNA"/>
</dbReference>
<protein>
    <submittedName>
        <fullName evidence="1">5295_t:CDS:1</fullName>
    </submittedName>
</protein>
<reference evidence="1" key="1">
    <citation type="submission" date="2021-06" db="EMBL/GenBank/DDBJ databases">
        <authorList>
            <person name="Kallberg Y."/>
            <person name="Tangrot J."/>
            <person name="Rosling A."/>
        </authorList>
    </citation>
    <scope>NUCLEOTIDE SEQUENCE</scope>
    <source>
        <strain evidence="1">UK204</strain>
    </source>
</reference>
<comment type="caution">
    <text evidence="1">The sequence shown here is derived from an EMBL/GenBank/DDBJ whole genome shotgun (WGS) entry which is preliminary data.</text>
</comment>
<sequence length="121" mass="14251">MLEENISEPSKENSKEEEPVLLRNYMERAFSNLVFIGHVDALYAVFDRNDKYENELKNKNGHDIYYGRLIQIRNNVQRKLEECEHVRILVISANKGEFKTGFERCVQTCEHAVLCWLTSKL</sequence>